<keyword evidence="2" id="KW-1185">Reference proteome</keyword>
<dbReference type="PANTHER" id="PTHR23026">
    <property type="entry name" value="NADPH NITROREDUCTASE"/>
    <property type="match status" value="1"/>
</dbReference>
<evidence type="ECO:0000313" key="2">
    <source>
        <dbReference type="Proteomes" id="UP000241595"/>
    </source>
</evidence>
<protein>
    <recommendedName>
        <fullName evidence="3">NAD(P)H nitroreductase</fullName>
    </recommendedName>
</protein>
<dbReference type="PANTHER" id="PTHR23026:SF123">
    <property type="entry name" value="NAD(P)H NITROREDUCTASE RV3131-RELATED"/>
    <property type="match status" value="1"/>
</dbReference>
<dbReference type="AlphaFoldDB" id="A0A2U3NA66"/>
<reference evidence="1 2" key="1">
    <citation type="submission" date="2017-01" db="EMBL/GenBank/DDBJ databases">
        <authorList>
            <consortium name="Urmite Genomes"/>
        </authorList>
    </citation>
    <scope>NUCLEOTIDE SEQUENCE [LARGE SCALE GENOMIC DNA]</scope>
    <source>
        <strain evidence="1 2">AB308</strain>
    </source>
</reference>
<dbReference type="Proteomes" id="UP000241595">
    <property type="component" value="Unassembled WGS sequence"/>
</dbReference>
<evidence type="ECO:0008006" key="3">
    <source>
        <dbReference type="Google" id="ProtNLM"/>
    </source>
</evidence>
<dbReference type="InterPro" id="IPR000415">
    <property type="entry name" value="Nitroreductase-like"/>
</dbReference>
<dbReference type="InterPro" id="IPR050627">
    <property type="entry name" value="Nitroreductase/BluB"/>
</dbReference>
<organism evidence="1 2">
    <name type="scientific">Mycobacterium terramassiliense</name>
    <dbReference type="NCBI Taxonomy" id="1841859"/>
    <lineage>
        <taxon>Bacteria</taxon>
        <taxon>Bacillati</taxon>
        <taxon>Actinomycetota</taxon>
        <taxon>Actinomycetes</taxon>
        <taxon>Mycobacteriales</taxon>
        <taxon>Mycobacteriaceae</taxon>
        <taxon>Mycobacterium</taxon>
    </lineage>
</organism>
<accession>A0A2U3NA66</accession>
<dbReference type="Gene3D" id="3.40.109.10">
    <property type="entry name" value="NADH Oxidase"/>
    <property type="match status" value="2"/>
</dbReference>
<dbReference type="NCBIfam" id="NF047509">
    <property type="entry name" value="Rv3131_FMN_oxido"/>
    <property type="match status" value="1"/>
</dbReference>
<sequence>MAPADRDERPWPPTPMTPTFDVMTAAPDTETLKRAVQLACRAPSVHNSQPWRWVVEDGALQLFLDRDRTVPGTDPSGREAILSCGAALDHVRVAMLAAGWGAQTERFPNPDDPNHLARIEFSPVEHVTRAQRDRANAILHRRTDRLPMGEPTYWSLFEPVVRSTLDEGVVTLDVLADEARPRLAQASQLTEALRRDDASYHAELEWWTSPFASHAGVPPRALPSDKESGRVDVAREFPVRTHADRRPEVAVDWSKIMVLSTPQDTREDVLRCGEALSNVLLECTMAFLATCTLTHLIELDESRDIVRGMLAGGGHPQVLIRAGIAPPMEAVPPPTPRRAPSAVLQIR</sequence>
<dbReference type="SUPFAM" id="SSF55469">
    <property type="entry name" value="FMN-dependent nitroreductase-like"/>
    <property type="match status" value="2"/>
</dbReference>
<name>A0A2U3NA66_9MYCO</name>
<dbReference type="STRING" id="1841859.GCA_900157385_01878"/>
<evidence type="ECO:0000313" key="1">
    <source>
        <dbReference type="EMBL" id="SPM28396.1"/>
    </source>
</evidence>
<proteinExistence type="predicted"/>
<gene>
    <name evidence="1" type="ORF">MTAB308_1882</name>
</gene>
<dbReference type="GO" id="GO:0016491">
    <property type="term" value="F:oxidoreductase activity"/>
    <property type="evidence" value="ECO:0007669"/>
    <property type="project" value="InterPro"/>
</dbReference>
<dbReference type="EMBL" id="FTRV01000011">
    <property type="protein sequence ID" value="SPM28396.1"/>
    <property type="molecule type" value="Genomic_DNA"/>
</dbReference>